<keyword evidence="4" id="KW-1185">Reference proteome</keyword>
<keyword evidence="1" id="KW-0472">Membrane</keyword>
<protein>
    <submittedName>
        <fullName evidence="3">Fatty acid desaturase</fullName>
    </submittedName>
</protein>
<sequence>MSSSSPDASCDAFRFSEARALIGDLQRPNQAIYWVDFLGSILVGHVFLHGIFLLPWFYGFTPQVWAGMAVCYVLTLILYMRALMFIHELVHLPEKGFTAFRVAWNALCGIFFFVPSFLYYPHVDHHRRKHYGTEHDGEYLPLSNRGPWLIAVFIGQALVLPLLAIFRFAVISPMCWVVPRLRPIVHRHLSTMVVDPFYERPDASPKVMRIVLLQEALCFAWCVWFLIRGGILRDQWLDPFWLIAYAVGVGILVLNEVRTLGAHRWTNDGGEMSFSEQLLDSVNYPKHAWASELWGPIGTRYHALHHLFPRLPYHNLGKAHRRLTEGLPAESIYHQTSAESLVSEIAALWARAREAKERKAVSANASESTNVVAST</sequence>
<evidence type="ECO:0000256" key="1">
    <source>
        <dbReference type="SAM" id="Phobius"/>
    </source>
</evidence>
<feature type="transmembrane region" description="Helical" evidence="1">
    <location>
        <begin position="31"/>
        <end position="58"/>
    </location>
</feature>
<dbReference type="GO" id="GO:0006629">
    <property type="term" value="P:lipid metabolic process"/>
    <property type="evidence" value="ECO:0007669"/>
    <property type="project" value="InterPro"/>
</dbReference>
<dbReference type="Pfam" id="PF00487">
    <property type="entry name" value="FA_desaturase"/>
    <property type="match status" value="1"/>
</dbReference>
<feature type="transmembrane region" description="Helical" evidence="1">
    <location>
        <begin position="239"/>
        <end position="257"/>
    </location>
</feature>
<dbReference type="EMBL" id="LECT01000007">
    <property type="protein sequence ID" value="KLU06976.1"/>
    <property type="molecule type" value="Genomic_DNA"/>
</dbReference>
<keyword evidence="1" id="KW-0812">Transmembrane</keyword>
<dbReference type="STRING" id="595434.RISK_000777"/>
<proteinExistence type="predicted"/>
<keyword evidence="1" id="KW-1133">Transmembrane helix</keyword>
<reference evidence="3" key="1">
    <citation type="submission" date="2015-05" db="EMBL/GenBank/DDBJ databases">
        <title>Permanent draft genome of Rhodopirellula islandicus K833.</title>
        <authorList>
            <person name="Kizina J."/>
            <person name="Richter M."/>
            <person name="Glockner F.O."/>
            <person name="Harder J."/>
        </authorList>
    </citation>
    <scope>NUCLEOTIDE SEQUENCE [LARGE SCALE GENOMIC DNA]</scope>
    <source>
        <strain evidence="3">K833</strain>
    </source>
</reference>
<dbReference type="InterPro" id="IPR005804">
    <property type="entry name" value="FA_desaturase_dom"/>
</dbReference>
<comment type="caution">
    <text evidence="3">The sequence shown here is derived from an EMBL/GenBank/DDBJ whole genome shotgun (WGS) entry which is preliminary data.</text>
</comment>
<dbReference type="OrthoDB" id="9792534at2"/>
<dbReference type="Proteomes" id="UP000036367">
    <property type="component" value="Unassembled WGS sequence"/>
</dbReference>
<gene>
    <name evidence="3" type="ORF">RISK_000777</name>
</gene>
<dbReference type="RefSeq" id="WP_047812820.1">
    <property type="nucleotide sequence ID" value="NZ_LECT01000007.1"/>
</dbReference>
<name>A0A0J1BKC7_RHOIS</name>
<dbReference type="AlphaFoldDB" id="A0A0J1BKC7"/>
<dbReference type="PATRIC" id="fig|595434.4.peg.754"/>
<feature type="transmembrane region" description="Helical" evidence="1">
    <location>
        <begin position="207"/>
        <end position="227"/>
    </location>
</feature>
<evidence type="ECO:0000259" key="2">
    <source>
        <dbReference type="Pfam" id="PF00487"/>
    </source>
</evidence>
<feature type="transmembrane region" description="Helical" evidence="1">
    <location>
        <begin position="148"/>
        <end position="170"/>
    </location>
</feature>
<feature type="transmembrane region" description="Helical" evidence="1">
    <location>
        <begin position="98"/>
        <end position="120"/>
    </location>
</feature>
<feature type="transmembrane region" description="Helical" evidence="1">
    <location>
        <begin position="64"/>
        <end position="86"/>
    </location>
</feature>
<feature type="domain" description="Fatty acid desaturase" evidence="2">
    <location>
        <begin position="64"/>
        <end position="334"/>
    </location>
</feature>
<evidence type="ECO:0000313" key="3">
    <source>
        <dbReference type="EMBL" id="KLU06976.1"/>
    </source>
</evidence>
<organism evidence="3 4">
    <name type="scientific">Rhodopirellula islandica</name>
    <dbReference type="NCBI Taxonomy" id="595434"/>
    <lineage>
        <taxon>Bacteria</taxon>
        <taxon>Pseudomonadati</taxon>
        <taxon>Planctomycetota</taxon>
        <taxon>Planctomycetia</taxon>
        <taxon>Pirellulales</taxon>
        <taxon>Pirellulaceae</taxon>
        <taxon>Rhodopirellula</taxon>
    </lineage>
</organism>
<evidence type="ECO:0000313" key="4">
    <source>
        <dbReference type="Proteomes" id="UP000036367"/>
    </source>
</evidence>
<accession>A0A0J1BKC7</accession>